<keyword evidence="1" id="KW-1133">Transmembrane helix</keyword>
<sequence>MSSSDHLLLILHIGFAIFTLGPLTAATMSAPRYIRKGDVPVLRFLTRTTRIYWLGTLGVFLFGLFLAKGHFAQVWLTASMTLFVVAFVLLIIVERDMRKAADLLDVAAAGAAAPEPAEGEGAPAASTASATAVKTGEDVAQVQRGRIAAISGVVALLWIVILVLMVWH</sequence>
<dbReference type="RefSeq" id="WP_220163350.1">
    <property type="nucleotide sequence ID" value="NZ_JAIBOA010000002.1"/>
</dbReference>
<comment type="caution">
    <text evidence="2">The sequence shown here is derived from an EMBL/GenBank/DDBJ whole genome shotgun (WGS) entry which is preliminary data.</text>
</comment>
<protein>
    <recommendedName>
        <fullName evidence="4">DUF2269 family protein</fullName>
    </recommendedName>
</protein>
<feature type="transmembrane region" description="Helical" evidence="1">
    <location>
        <begin position="147"/>
        <end position="167"/>
    </location>
</feature>
<feature type="transmembrane region" description="Helical" evidence="1">
    <location>
        <begin position="73"/>
        <end position="93"/>
    </location>
</feature>
<keyword evidence="1" id="KW-0812">Transmembrane</keyword>
<dbReference type="Proteomes" id="UP000774570">
    <property type="component" value="Unassembled WGS sequence"/>
</dbReference>
<name>A0ABS7FP49_9ACTN</name>
<reference evidence="2 3" key="1">
    <citation type="submission" date="2021-07" db="EMBL/GenBank/DDBJ databases">
        <title>Actinomadura sp. PM05-2 isolated from lichen.</title>
        <authorList>
            <person name="Somphong A."/>
            <person name="Phongsopitanun W."/>
            <person name="Tanasupawat S."/>
            <person name="Peongsungnone V."/>
        </authorList>
    </citation>
    <scope>NUCLEOTIDE SEQUENCE [LARGE SCALE GENOMIC DNA]</scope>
    <source>
        <strain evidence="2 3">PM05-2</strain>
    </source>
</reference>
<feature type="transmembrane region" description="Helical" evidence="1">
    <location>
        <begin position="6"/>
        <end position="30"/>
    </location>
</feature>
<evidence type="ECO:0000313" key="3">
    <source>
        <dbReference type="Proteomes" id="UP000774570"/>
    </source>
</evidence>
<organism evidence="2 3">
    <name type="scientific">Actinomadura parmotrematis</name>
    <dbReference type="NCBI Taxonomy" id="2864039"/>
    <lineage>
        <taxon>Bacteria</taxon>
        <taxon>Bacillati</taxon>
        <taxon>Actinomycetota</taxon>
        <taxon>Actinomycetes</taxon>
        <taxon>Streptosporangiales</taxon>
        <taxon>Thermomonosporaceae</taxon>
        <taxon>Actinomadura</taxon>
    </lineage>
</organism>
<dbReference type="EMBL" id="JAIBOA010000002">
    <property type="protein sequence ID" value="MBW8481554.1"/>
    <property type="molecule type" value="Genomic_DNA"/>
</dbReference>
<gene>
    <name evidence="2" type="ORF">K1Y72_04160</name>
</gene>
<evidence type="ECO:0000313" key="2">
    <source>
        <dbReference type="EMBL" id="MBW8481554.1"/>
    </source>
</evidence>
<proteinExistence type="predicted"/>
<keyword evidence="1" id="KW-0472">Membrane</keyword>
<evidence type="ECO:0008006" key="4">
    <source>
        <dbReference type="Google" id="ProtNLM"/>
    </source>
</evidence>
<accession>A0ABS7FP49</accession>
<keyword evidence="3" id="KW-1185">Reference proteome</keyword>
<feature type="transmembrane region" description="Helical" evidence="1">
    <location>
        <begin position="51"/>
        <end position="67"/>
    </location>
</feature>
<evidence type="ECO:0000256" key="1">
    <source>
        <dbReference type="SAM" id="Phobius"/>
    </source>
</evidence>